<evidence type="ECO:0000313" key="1">
    <source>
        <dbReference type="EMBL" id="KAE8377778.1"/>
    </source>
</evidence>
<reference evidence="1 2" key="1">
    <citation type="submission" date="2019-04" db="EMBL/GenBank/DDBJ databases">
        <title>Friends and foes A comparative genomics studyof 23 Aspergillus species from section Flavi.</title>
        <authorList>
            <consortium name="DOE Joint Genome Institute"/>
            <person name="Kjaerbolling I."/>
            <person name="Vesth T."/>
            <person name="Frisvad J.C."/>
            <person name="Nybo J.L."/>
            <person name="Theobald S."/>
            <person name="Kildgaard S."/>
            <person name="Isbrandt T."/>
            <person name="Kuo A."/>
            <person name="Sato A."/>
            <person name="Lyhne E.K."/>
            <person name="Kogle M.E."/>
            <person name="Wiebenga A."/>
            <person name="Kun R.S."/>
            <person name="Lubbers R.J."/>
            <person name="Makela M.R."/>
            <person name="Barry K."/>
            <person name="Chovatia M."/>
            <person name="Clum A."/>
            <person name="Daum C."/>
            <person name="Haridas S."/>
            <person name="He G."/>
            <person name="LaButti K."/>
            <person name="Lipzen A."/>
            <person name="Mondo S."/>
            <person name="Riley R."/>
            <person name="Salamov A."/>
            <person name="Simmons B.A."/>
            <person name="Magnuson J.K."/>
            <person name="Henrissat B."/>
            <person name="Mortensen U.H."/>
            <person name="Larsen T.O."/>
            <person name="Devries R.P."/>
            <person name="Grigoriev I.V."/>
            <person name="Machida M."/>
            <person name="Baker S.E."/>
            <person name="Andersen M.R."/>
        </authorList>
    </citation>
    <scope>NUCLEOTIDE SEQUENCE [LARGE SCALE GENOMIC DNA]</scope>
    <source>
        <strain evidence="1 2">IBT 29228</strain>
    </source>
</reference>
<dbReference type="Proteomes" id="UP000326198">
    <property type="component" value="Unassembled WGS sequence"/>
</dbReference>
<dbReference type="AlphaFoldDB" id="A0A5N7B7P9"/>
<protein>
    <submittedName>
        <fullName evidence="1">Uncharacterized protein</fullName>
    </submittedName>
</protein>
<accession>A0A5N7B7P9</accession>
<keyword evidence="2" id="KW-1185">Reference proteome</keyword>
<dbReference type="EMBL" id="ML736218">
    <property type="protein sequence ID" value="KAE8377778.1"/>
    <property type="molecule type" value="Genomic_DNA"/>
</dbReference>
<proteinExistence type="predicted"/>
<evidence type="ECO:0000313" key="2">
    <source>
        <dbReference type="Proteomes" id="UP000326198"/>
    </source>
</evidence>
<sequence length="96" mass="11089">MPCLLDISVKAQLISAGYEARWIIAFNTCNDSDECIYAILTEDRLEWTRAHRQCILKTIEFRTTDLCRNIETLKGFLWFPGQLKGLNGPCCSMKWV</sequence>
<organism evidence="1 2">
    <name type="scientific">Aspergillus bertholletiae</name>
    <dbReference type="NCBI Taxonomy" id="1226010"/>
    <lineage>
        <taxon>Eukaryota</taxon>
        <taxon>Fungi</taxon>
        <taxon>Dikarya</taxon>
        <taxon>Ascomycota</taxon>
        <taxon>Pezizomycotina</taxon>
        <taxon>Eurotiomycetes</taxon>
        <taxon>Eurotiomycetidae</taxon>
        <taxon>Eurotiales</taxon>
        <taxon>Aspergillaceae</taxon>
        <taxon>Aspergillus</taxon>
        <taxon>Aspergillus subgen. Circumdati</taxon>
    </lineage>
</organism>
<gene>
    <name evidence="1" type="ORF">BDV26DRAFT_262924</name>
</gene>
<name>A0A5N7B7P9_9EURO</name>